<dbReference type="GO" id="GO:0009535">
    <property type="term" value="C:chloroplast thylakoid membrane"/>
    <property type="evidence" value="ECO:0007669"/>
    <property type="project" value="UniProtKB-SubCell"/>
</dbReference>
<dbReference type="Pfam" id="PF01716">
    <property type="entry name" value="MSP"/>
    <property type="match status" value="1"/>
</dbReference>
<reference evidence="8" key="2">
    <citation type="submission" date="2019-01" db="UniProtKB">
        <authorList>
            <consortium name="EnsemblPlants"/>
        </authorList>
    </citation>
    <scope>IDENTIFICATION</scope>
    <source>
        <strain evidence="8">cv. Heinz 1706</strain>
    </source>
</reference>
<dbReference type="Proteomes" id="UP000004994">
    <property type="component" value="Chromosome 7"/>
</dbReference>
<name>A0A3Q7H800_SOLLC</name>
<evidence type="ECO:0000256" key="2">
    <source>
        <dbReference type="ARBA" id="ARBA00009838"/>
    </source>
</evidence>
<organism evidence="8">
    <name type="scientific">Solanum lycopersicum</name>
    <name type="common">Tomato</name>
    <name type="synonym">Lycopersicon esculentum</name>
    <dbReference type="NCBI Taxonomy" id="4081"/>
    <lineage>
        <taxon>Eukaryota</taxon>
        <taxon>Viridiplantae</taxon>
        <taxon>Streptophyta</taxon>
        <taxon>Embryophyta</taxon>
        <taxon>Tracheophyta</taxon>
        <taxon>Spermatophyta</taxon>
        <taxon>Magnoliopsida</taxon>
        <taxon>eudicotyledons</taxon>
        <taxon>Gunneridae</taxon>
        <taxon>Pentapetalae</taxon>
        <taxon>asterids</taxon>
        <taxon>lamiids</taxon>
        <taxon>Solanales</taxon>
        <taxon>Solanaceae</taxon>
        <taxon>Solanoideae</taxon>
        <taxon>Solaneae</taxon>
        <taxon>Solanum</taxon>
        <taxon>Solanum subgen. Lycopersicon</taxon>
    </lineage>
</organism>
<dbReference type="GO" id="GO:0010207">
    <property type="term" value="P:photosystem II assembly"/>
    <property type="evidence" value="ECO:0007669"/>
    <property type="project" value="InterPro"/>
</dbReference>
<evidence type="ECO:0000313" key="9">
    <source>
        <dbReference type="Proteomes" id="UP000004994"/>
    </source>
</evidence>
<dbReference type="GO" id="GO:0009654">
    <property type="term" value="C:photosystem II oxygen evolving complex"/>
    <property type="evidence" value="ECO:0007669"/>
    <property type="project" value="InterPro"/>
</dbReference>
<protein>
    <submittedName>
        <fullName evidence="8">Uncharacterized protein</fullName>
    </submittedName>
</protein>
<dbReference type="Gramene" id="Solyc07g032633.1.1">
    <property type="protein sequence ID" value="Solyc07g032633.1.1"/>
    <property type="gene ID" value="Solyc07g032633.1"/>
</dbReference>
<dbReference type="Gene3D" id="2.40.160.30">
    <property type="entry name" value="Photosystem II, cytochrome c-550 precursor"/>
    <property type="match status" value="1"/>
</dbReference>
<sequence length="137" mass="14797">MAASLQAAATLMQPTKIGETTATSRLSFSLEADLKDFSHKCIDTSMIAGFSLATSSLVVSGANAERVPKRLTLDEIQTKTYMEVKGTVTANQCPTIDGGVNNFAFKLGKYNAKKFYLETTPFIVKEEGVSKNSALEF</sequence>
<dbReference type="OMA" id="EMAQKCA"/>
<keyword evidence="7" id="KW-0604">Photosystem II</keyword>
<reference evidence="8" key="1">
    <citation type="journal article" date="2012" name="Nature">
        <title>The tomato genome sequence provides insights into fleshy fruit evolution.</title>
        <authorList>
            <consortium name="Tomato Genome Consortium"/>
        </authorList>
    </citation>
    <scope>NUCLEOTIDE SEQUENCE [LARGE SCALE GENOMIC DNA]</scope>
    <source>
        <strain evidence="8">cv. Heinz 1706</strain>
    </source>
</reference>
<accession>A0A3Q7H800</accession>
<dbReference type="GO" id="GO:0010242">
    <property type="term" value="F:oxygen evolving activity"/>
    <property type="evidence" value="ECO:0007669"/>
    <property type="project" value="InterPro"/>
</dbReference>
<keyword evidence="3" id="KW-0602">Photosynthesis</keyword>
<proteinExistence type="inferred from homology"/>
<dbReference type="InterPro" id="IPR011250">
    <property type="entry name" value="OMP/PagP_B-barrel"/>
</dbReference>
<comment type="subcellular location">
    <subcellularLocation>
        <location evidence="1">Plastid</location>
        <location evidence="1">Chloroplast thylakoid membrane</location>
    </subcellularLocation>
</comment>
<dbReference type="GO" id="GO:0042549">
    <property type="term" value="P:photosystem II stabilization"/>
    <property type="evidence" value="ECO:0007669"/>
    <property type="project" value="InterPro"/>
</dbReference>
<evidence type="ECO:0000256" key="7">
    <source>
        <dbReference type="ARBA" id="ARBA00023276"/>
    </source>
</evidence>
<dbReference type="AlphaFoldDB" id="A0A3Q7H800"/>
<evidence type="ECO:0000256" key="6">
    <source>
        <dbReference type="ARBA" id="ARBA00023211"/>
    </source>
</evidence>
<keyword evidence="4" id="KW-0793">Thylakoid</keyword>
<evidence type="ECO:0000256" key="5">
    <source>
        <dbReference type="ARBA" id="ARBA00023136"/>
    </source>
</evidence>
<keyword evidence="5" id="KW-0472">Membrane</keyword>
<dbReference type="PANTHER" id="PTHR34058">
    <property type="entry name" value="OXYGEN-EVOLVING ENHANCER PROTEIN 1-2, CHLOROPLASTIC"/>
    <property type="match status" value="1"/>
</dbReference>
<evidence type="ECO:0000256" key="1">
    <source>
        <dbReference type="ARBA" id="ARBA00004334"/>
    </source>
</evidence>
<dbReference type="STRING" id="4081.A0A3Q7H800"/>
<evidence type="ECO:0000256" key="4">
    <source>
        <dbReference type="ARBA" id="ARBA00023078"/>
    </source>
</evidence>
<comment type="similarity">
    <text evidence="2">Belongs to the PsbO family.</text>
</comment>
<evidence type="ECO:0000313" key="8">
    <source>
        <dbReference type="EnsemblPlants" id="Solyc07g032633.1.1"/>
    </source>
</evidence>
<evidence type="ECO:0000256" key="3">
    <source>
        <dbReference type="ARBA" id="ARBA00022531"/>
    </source>
</evidence>
<dbReference type="InParanoid" id="A0A3Q7H800"/>
<dbReference type="InterPro" id="IPR002628">
    <property type="entry name" value="PsbO"/>
</dbReference>
<dbReference type="EnsemblPlants" id="Solyc07g032633.1.1">
    <property type="protein sequence ID" value="Solyc07g032633.1.1"/>
    <property type="gene ID" value="Solyc07g032633.1"/>
</dbReference>
<dbReference type="SUPFAM" id="SSF56925">
    <property type="entry name" value="OMPA-like"/>
    <property type="match status" value="1"/>
</dbReference>
<keyword evidence="9" id="KW-1185">Reference proteome</keyword>
<keyword evidence="6" id="KW-0464">Manganese</keyword>